<proteinExistence type="predicted"/>
<dbReference type="Proteomes" id="UP000681722">
    <property type="component" value="Unassembled WGS sequence"/>
</dbReference>
<dbReference type="Proteomes" id="UP000677228">
    <property type="component" value="Unassembled WGS sequence"/>
</dbReference>
<gene>
    <name evidence="2" type="ORF">GPM918_LOCUS29734</name>
    <name evidence="1" type="ORF">OVA965_LOCUS24576</name>
    <name evidence="4" type="ORF">SRO942_LOCUS30326</name>
    <name evidence="3" type="ORF">TMI583_LOCUS25294</name>
</gene>
<dbReference type="Proteomes" id="UP000682733">
    <property type="component" value="Unassembled WGS sequence"/>
</dbReference>
<evidence type="ECO:0000313" key="5">
    <source>
        <dbReference type="Proteomes" id="UP000663829"/>
    </source>
</evidence>
<comment type="caution">
    <text evidence="2">The sequence shown here is derived from an EMBL/GenBank/DDBJ whole genome shotgun (WGS) entry which is preliminary data.</text>
</comment>
<evidence type="ECO:0000313" key="4">
    <source>
        <dbReference type="EMBL" id="CAF4176727.1"/>
    </source>
</evidence>
<dbReference type="EMBL" id="CAJOBC010050689">
    <property type="protein sequence ID" value="CAF4176727.1"/>
    <property type="molecule type" value="Genomic_DNA"/>
</dbReference>
<evidence type="ECO:0000313" key="3">
    <source>
        <dbReference type="EMBL" id="CAF4022354.1"/>
    </source>
</evidence>
<name>A0A815FKD3_9BILA</name>
<protein>
    <recommendedName>
        <fullName evidence="6">Protein kinase domain-containing protein</fullName>
    </recommendedName>
</protein>
<dbReference type="AlphaFoldDB" id="A0A815FKD3"/>
<keyword evidence="5" id="KW-1185">Reference proteome</keyword>
<evidence type="ECO:0000313" key="1">
    <source>
        <dbReference type="EMBL" id="CAF1213631.1"/>
    </source>
</evidence>
<organism evidence="2 5">
    <name type="scientific">Didymodactylos carnosus</name>
    <dbReference type="NCBI Taxonomy" id="1234261"/>
    <lineage>
        <taxon>Eukaryota</taxon>
        <taxon>Metazoa</taxon>
        <taxon>Spiralia</taxon>
        <taxon>Gnathifera</taxon>
        <taxon>Rotifera</taxon>
        <taxon>Eurotatoria</taxon>
        <taxon>Bdelloidea</taxon>
        <taxon>Philodinida</taxon>
        <taxon>Philodinidae</taxon>
        <taxon>Didymodactylos</taxon>
    </lineage>
</organism>
<dbReference type="EMBL" id="CAJNOQ010013678">
    <property type="protein sequence ID" value="CAF1326535.1"/>
    <property type="molecule type" value="Genomic_DNA"/>
</dbReference>
<evidence type="ECO:0008006" key="6">
    <source>
        <dbReference type="Google" id="ProtNLM"/>
    </source>
</evidence>
<dbReference type="Proteomes" id="UP000663829">
    <property type="component" value="Unassembled WGS sequence"/>
</dbReference>
<accession>A0A815FKD3</accession>
<dbReference type="EMBL" id="CAJNOK010014866">
    <property type="protein sequence ID" value="CAF1213631.1"/>
    <property type="molecule type" value="Genomic_DNA"/>
</dbReference>
<evidence type="ECO:0000313" key="2">
    <source>
        <dbReference type="EMBL" id="CAF1326535.1"/>
    </source>
</evidence>
<dbReference type="EMBL" id="CAJOBA010036399">
    <property type="protein sequence ID" value="CAF4022354.1"/>
    <property type="molecule type" value="Genomic_DNA"/>
</dbReference>
<sequence length="189" mass="21825">MPKINSSINVEETLSNYSNNPANLLMSERSDKYNYIQLTPSKNASKGSKNYSPASRTYIIGAITDFHDRIYAKVFRSDNDDNVKYESSVKAIENENEYLLHYLTKFLTTNTSQFGYNRLEPLPKDIRIHDTLLGTGPNSMVFNCLIDKHEPNQYALKISNKPVNKEVLSNLLTRKYYIVILENRILLKY</sequence>
<reference evidence="2" key="1">
    <citation type="submission" date="2021-02" db="EMBL/GenBank/DDBJ databases">
        <authorList>
            <person name="Nowell W R."/>
        </authorList>
    </citation>
    <scope>NUCLEOTIDE SEQUENCE</scope>
</reference>